<protein>
    <recommendedName>
        <fullName evidence="2">Clr5 domain-containing protein</fullName>
    </recommendedName>
</protein>
<organism evidence="3">
    <name type="scientific">Petromyces alliaceus</name>
    <name type="common">Aspergillus alliaceus</name>
    <dbReference type="NCBI Taxonomy" id="209559"/>
    <lineage>
        <taxon>Eukaryota</taxon>
        <taxon>Fungi</taxon>
        <taxon>Dikarya</taxon>
        <taxon>Ascomycota</taxon>
        <taxon>Pezizomycotina</taxon>
        <taxon>Eurotiomycetes</taxon>
        <taxon>Eurotiomycetidae</taxon>
        <taxon>Eurotiales</taxon>
        <taxon>Aspergillaceae</taxon>
        <taxon>Aspergillus</taxon>
        <taxon>Aspergillus subgen. Circumdati</taxon>
    </lineage>
</organism>
<evidence type="ECO:0000256" key="1">
    <source>
        <dbReference type="SAM" id="MobiDB-lite"/>
    </source>
</evidence>
<proteinExistence type="predicted"/>
<dbReference type="EMBL" id="ML735229">
    <property type="protein sequence ID" value="KAE8393530.1"/>
    <property type="molecule type" value="Genomic_DNA"/>
</dbReference>
<feature type="domain" description="Clr5" evidence="2">
    <location>
        <begin position="25"/>
        <end position="77"/>
    </location>
</feature>
<gene>
    <name evidence="3" type="ORF">BDV23DRAFT_180592</name>
</gene>
<dbReference type="Pfam" id="PF14420">
    <property type="entry name" value="Clr5"/>
    <property type="match status" value="1"/>
</dbReference>
<dbReference type="OrthoDB" id="5308957at2759"/>
<dbReference type="Proteomes" id="UP000326877">
    <property type="component" value="Unassembled WGS sequence"/>
</dbReference>
<sequence>MENPPTQLAHLQRGNRRQSVAPPSPAQWEGVKETVRRVYIENGRNKDDMRNIMILIYHFEATNKMYSSKIKQWGMFKNNGDAEKAPSVGGEGMSKRKRYDVKAAEKVFHALLDHAIPTNPASVHPPDIFKHQELVLFSVYDYILEAFNRGGYQPDQLLSPVDQTSITWQRISDKAYEFGVMFQKSSDKQAAEAYNSVIRQVEPLAASAHPYMMIKFWRVCYYLHRLGKKIRDYWHLYGFIDWFHRLAEAENPSNRSIVQLLGALRRMVQEEDKHTLWYTLRIGHLRSIHCLQAVIGSNNHPTVLSMWANYAKHWSKQRGELAAMIRQYEESLVAAKSQSPPSLEHEIFILHGYAYFAFYVAQDSALSLRLSSELLERTSLFVERVGVSEWRLEIQAFSMASKLTALNFKRSSPDSAVAYMVRAIMILERGDKECRARALGLADELRSWYHEWGNVVEVEKMARRIADMKTSLG</sequence>
<accession>A0A5N7CH70</accession>
<evidence type="ECO:0000259" key="2">
    <source>
        <dbReference type="Pfam" id="PF14420"/>
    </source>
</evidence>
<evidence type="ECO:0000313" key="3">
    <source>
        <dbReference type="EMBL" id="KAE8393530.1"/>
    </source>
</evidence>
<dbReference type="AlphaFoldDB" id="A0A5N7CH70"/>
<name>A0A5N7CH70_PETAA</name>
<dbReference type="InterPro" id="IPR025676">
    <property type="entry name" value="Clr5_dom"/>
</dbReference>
<reference evidence="3" key="1">
    <citation type="submission" date="2019-04" db="EMBL/GenBank/DDBJ databases">
        <title>Friends and foes A comparative genomics studyof 23 Aspergillus species from section Flavi.</title>
        <authorList>
            <consortium name="DOE Joint Genome Institute"/>
            <person name="Kjaerbolling I."/>
            <person name="Vesth T."/>
            <person name="Frisvad J.C."/>
            <person name="Nybo J.L."/>
            <person name="Theobald S."/>
            <person name="Kildgaard S."/>
            <person name="Isbrandt T."/>
            <person name="Kuo A."/>
            <person name="Sato A."/>
            <person name="Lyhne E.K."/>
            <person name="Kogle M.E."/>
            <person name="Wiebenga A."/>
            <person name="Kun R.S."/>
            <person name="Lubbers R.J."/>
            <person name="Makela M.R."/>
            <person name="Barry K."/>
            <person name="Chovatia M."/>
            <person name="Clum A."/>
            <person name="Daum C."/>
            <person name="Haridas S."/>
            <person name="He G."/>
            <person name="LaButti K."/>
            <person name="Lipzen A."/>
            <person name="Mondo S."/>
            <person name="Riley R."/>
            <person name="Salamov A."/>
            <person name="Simmons B.A."/>
            <person name="Magnuson J.K."/>
            <person name="Henrissat B."/>
            <person name="Mortensen U.H."/>
            <person name="Larsen T.O."/>
            <person name="Devries R.P."/>
            <person name="Grigoriev I.V."/>
            <person name="Machida M."/>
            <person name="Baker S.E."/>
            <person name="Andersen M.R."/>
        </authorList>
    </citation>
    <scope>NUCLEOTIDE SEQUENCE [LARGE SCALE GENOMIC DNA]</scope>
    <source>
        <strain evidence="3">IBT 14317</strain>
    </source>
</reference>
<feature type="region of interest" description="Disordered" evidence="1">
    <location>
        <begin position="1"/>
        <end position="28"/>
    </location>
</feature>